<dbReference type="EMBL" id="BLXX01000005">
    <property type="protein sequence ID" value="GFO59883.1"/>
    <property type="molecule type" value="Genomic_DNA"/>
</dbReference>
<keyword evidence="5" id="KW-1185">Reference proteome</keyword>
<proteinExistence type="inferred from homology"/>
<dbReference type="RefSeq" id="WP_183354700.1">
    <property type="nucleotide sequence ID" value="NZ_BLXX01000005.1"/>
</dbReference>
<accession>A0A6V8MJA7</accession>
<dbReference type="AlphaFoldDB" id="A0A6V8MJA7"/>
<comment type="similarity">
    <text evidence="1">Belongs to the UPF0423 family.</text>
</comment>
<dbReference type="InterPro" id="IPR038482">
    <property type="entry name" value="Tp34-type_sf"/>
</dbReference>
<dbReference type="InterPro" id="IPR018470">
    <property type="entry name" value="Metal-bd_Tp34-typ"/>
</dbReference>
<dbReference type="PIRSF" id="PIRSF017018">
    <property type="entry name" value="Tp34"/>
    <property type="match status" value="1"/>
</dbReference>
<protein>
    <submittedName>
        <fullName evidence="4">Iron transporter</fullName>
    </submittedName>
</protein>
<evidence type="ECO:0000313" key="5">
    <source>
        <dbReference type="Proteomes" id="UP000556026"/>
    </source>
</evidence>
<comment type="caution">
    <text evidence="4">The sequence shown here is derived from an EMBL/GenBank/DDBJ whole genome shotgun (WGS) entry which is preliminary data.</text>
</comment>
<feature type="signal peptide" evidence="3">
    <location>
        <begin position="1"/>
        <end position="20"/>
    </location>
</feature>
<dbReference type="Pfam" id="PF10634">
    <property type="entry name" value="Iron_transport"/>
    <property type="match status" value="1"/>
</dbReference>
<sequence>MKKLLALSIMVLAFAQGALAADKLKEYPIGEEKEINHMKVAAVYLRPIDMEPRGTDLPASQADVHLEADIHALRGNPNGFGAGEWIPYLTVSYKLVNTDTGASKTGTFMPMVAKDGPHYGSNVKMMGAGNYKLSFSIEPPSKQGFGRHTDVFSGVGKWFQPFSAEYKFKYVPIKKN</sequence>
<name>A0A6V8MJA7_9BACT</name>
<gene>
    <name evidence="4" type="ORF">GMST_22080</name>
</gene>
<reference evidence="5" key="1">
    <citation type="submission" date="2020-06" db="EMBL/GenBank/DDBJ databases">
        <title>Draft genomic sequence of Geomonas sp. Red330.</title>
        <authorList>
            <person name="Itoh H."/>
            <person name="Zhenxing X."/>
            <person name="Ushijima N."/>
            <person name="Masuda Y."/>
            <person name="Shiratori Y."/>
            <person name="Senoo K."/>
        </authorList>
    </citation>
    <scope>NUCLEOTIDE SEQUENCE [LARGE SCALE GENOMIC DNA]</scope>
    <source>
        <strain evidence="5">Red330</strain>
    </source>
</reference>
<evidence type="ECO:0000256" key="3">
    <source>
        <dbReference type="SAM" id="SignalP"/>
    </source>
</evidence>
<evidence type="ECO:0000256" key="1">
    <source>
        <dbReference type="ARBA" id="ARBA00010013"/>
    </source>
</evidence>
<evidence type="ECO:0000313" key="4">
    <source>
        <dbReference type="EMBL" id="GFO59883.1"/>
    </source>
</evidence>
<dbReference type="Gene3D" id="2.60.40.2480">
    <property type="entry name" value="Periplasmic metal-binding protein Tp34-type"/>
    <property type="match status" value="1"/>
</dbReference>
<feature type="chain" id="PRO_5027653930" evidence="3">
    <location>
        <begin position="21"/>
        <end position="176"/>
    </location>
</feature>
<keyword evidence="2 3" id="KW-0732">Signal</keyword>
<dbReference type="Proteomes" id="UP000556026">
    <property type="component" value="Unassembled WGS sequence"/>
</dbReference>
<organism evidence="4 5">
    <name type="scientific">Geomonas silvestris</name>
    <dbReference type="NCBI Taxonomy" id="2740184"/>
    <lineage>
        <taxon>Bacteria</taxon>
        <taxon>Pseudomonadati</taxon>
        <taxon>Thermodesulfobacteriota</taxon>
        <taxon>Desulfuromonadia</taxon>
        <taxon>Geobacterales</taxon>
        <taxon>Geobacteraceae</taxon>
        <taxon>Geomonas</taxon>
    </lineage>
</organism>
<evidence type="ECO:0000256" key="2">
    <source>
        <dbReference type="ARBA" id="ARBA00022729"/>
    </source>
</evidence>